<keyword evidence="1" id="KW-0812">Transmembrane</keyword>
<evidence type="ECO:0000256" key="1">
    <source>
        <dbReference type="SAM" id="Phobius"/>
    </source>
</evidence>
<feature type="transmembrane region" description="Helical" evidence="1">
    <location>
        <begin position="330"/>
        <end position="351"/>
    </location>
</feature>
<gene>
    <name evidence="2" type="ORF">K460DRAFT_364950</name>
</gene>
<dbReference type="EMBL" id="ML976615">
    <property type="protein sequence ID" value="KAF1849040.1"/>
    <property type="molecule type" value="Genomic_DNA"/>
</dbReference>
<dbReference type="PANTHER" id="PTHR35043:SF7">
    <property type="entry name" value="TRANSCRIPTION FACTOR DOMAIN-CONTAINING PROTEIN"/>
    <property type="match status" value="1"/>
</dbReference>
<evidence type="ECO:0000313" key="3">
    <source>
        <dbReference type="Proteomes" id="UP000800039"/>
    </source>
</evidence>
<keyword evidence="1" id="KW-0472">Membrane</keyword>
<proteinExistence type="predicted"/>
<dbReference type="OrthoDB" id="3061561at2759"/>
<dbReference type="RefSeq" id="XP_040791603.1">
    <property type="nucleotide sequence ID" value="XM_040933092.1"/>
</dbReference>
<sequence length="418" mass="47489">MTTITNSSLVLISCKSVVPSNTTIGFHAESTCGRGTASIIWNCLTVMIFAVWSTIHLSTRTLHSPLWYKSLLQTGTYYFWSPWRRLLRKEADDYMSDVEFPNFTSRKILEAVITVLFPETGVVVAVEEVIVAWYIRRATSKVEGWESFSLKQAHLIAMGGILVPGLEATQDFDQLVLRRKMSFAIFPTHAQISRRAKKDYTDKAIALFQGVYFIGNCWMRYRHKYRLARLEFIALNYLIYAVLVSALRYSKPQELQDPFQSKWSHEGTDIDYLGGSGEGRGGVADLNSPFYIWYTRKRWHIFALILLALGTAGVLNFCYRIGPTHETQSLLWRITFLGIVCISCLPLRQIAHERNALRAEKPGLLDRVADVYVGMCCLGYVALRLYLLVGAFLRFRVATADVYVTAPSWTQYLGHVGG</sequence>
<comment type="caution">
    <text evidence="2">The sequence shown here is derived from an EMBL/GenBank/DDBJ whole genome shotgun (WGS) entry which is preliminary data.</text>
</comment>
<organism evidence="2 3">
    <name type="scientific">Cucurbitaria berberidis CBS 394.84</name>
    <dbReference type="NCBI Taxonomy" id="1168544"/>
    <lineage>
        <taxon>Eukaryota</taxon>
        <taxon>Fungi</taxon>
        <taxon>Dikarya</taxon>
        <taxon>Ascomycota</taxon>
        <taxon>Pezizomycotina</taxon>
        <taxon>Dothideomycetes</taxon>
        <taxon>Pleosporomycetidae</taxon>
        <taxon>Pleosporales</taxon>
        <taxon>Pleosporineae</taxon>
        <taxon>Cucurbitariaceae</taxon>
        <taxon>Cucurbitaria</taxon>
    </lineage>
</organism>
<evidence type="ECO:0000313" key="2">
    <source>
        <dbReference type="EMBL" id="KAF1849040.1"/>
    </source>
</evidence>
<accession>A0A9P4GPW1</accession>
<protein>
    <submittedName>
        <fullName evidence="2">Uncharacterized protein</fullName>
    </submittedName>
</protein>
<feature type="transmembrane region" description="Helical" evidence="1">
    <location>
        <begin position="371"/>
        <end position="393"/>
    </location>
</feature>
<dbReference type="GeneID" id="63850343"/>
<keyword evidence="3" id="KW-1185">Reference proteome</keyword>
<keyword evidence="1" id="KW-1133">Transmembrane helix</keyword>
<dbReference type="PANTHER" id="PTHR35043">
    <property type="entry name" value="TRANSCRIPTION FACTOR DOMAIN-CONTAINING PROTEIN"/>
    <property type="match status" value="1"/>
</dbReference>
<dbReference type="AlphaFoldDB" id="A0A9P4GPW1"/>
<feature type="transmembrane region" description="Helical" evidence="1">
    <location>
        <begin position="230"/>
        <end position="249"/>
    </location>
</feature>
<reference evidence="2" key="1">
    <citation type="submission" date="2020-01" db="EMBL/GenBank/DDBJ databases">
        <authorList>
            <consortium name="DOE Joint Genome Institute"/>
            <person name="Haridas S."/>
            <person name="Albert R."/>
            <person name="Binder M."/>
            <person name="Bloem J."/>
            <person name="Labutti K."/>
            <person name="Salamov A."/>
            <person name="Andreopoulos B."/>
            <person name="Baker S.E."/>
            <person name="Barry K."/>
            <person name="Bills G."/>
            <person name="Bluhm B.H."/>
            <person name="Cannon C."/>
            <person name="Castanera R."/>
            <person name="Culley D.E."/>
            <person name="Daum C."/>
            <person name="Ezra D."/>
            <person name="Gonzalez J.B."/>
            <person name="Henrissat B."/>
            <person name="Kuo A."/>
            <person name="Liang C."/>
            <person name="Lipzen A."/>
            <person name="Lutzoni F."/>
            <person name="Magnuson J."/>
            <person name="Mondo S."/>
            <person name="Nolan M."/>
            <person name="Ohm R."/>
            <person name="Pangilinan J."/>
            <person name="Park H.-J."/>
            <person name="Ramirez L."/>
            <person name="Alfaro M."/>
            <person name="Sun H."/>
            <person name="Tritt A."/>
            <person name="Yoshinaga Y."/>
            <person name="Zwiers L.-H."/>
            <person name="Turgeon B.G."/>
            <person name="Goodwin S.B."/>
            <person name="Spatafora J.W."/>
            <person name="Crous P.W."/>
            <person name="Grigoriev I.V."/>
        </authorList>
    </citation>
    <scope>NUCLEOTIDE SEQUENCE</scope>
    <source>
        <strain evidence="2">CBS 394.84</strain>
    </source>
</reference>
<feature type="transmembrane region" description="Helical" evidence="1">
    <location>
        <begin position="299"/>
        <end position="318"/>
    </location>
</feature>
<dbReference type="Proteomes" id="UP000800039">
    <property type="component" value="Unassembled WGS sequence"/>
</dbReference>
<feature type="transmembrane region" description="Helical" evidence="1">
    <location>
        <begin position="39"/>
        <end position="59"/>
    </location>
</feature>
<name>A0A9P4GPW1_9PLEO</name>